<dbReference type="Pfam" id="PF03466">
    <property type="entry name" value="LysR_substrate"/>
    <property type="match status" value="1"/>
</dbReference>
<keyword evidence="7" id="KW-1185">Reference proteome</keyword>
<organism evidence="6 7">
    <name type="scientific">Streptomyces gibsoniae</name>
    <dbReference type="NCBI Taxonomy" id="3075529"/>
    <lineage>
        <taxon>Bacteria</taxon>
        <taxon>Bacillati</taxon>
        <taxon>Actinomycetota</taxon>
        <taxon>Actinomycetes</taxon>
        <taxon>Kitasatosporales</taxon>
        <taxon>Streptomycetaceae</taxon>
        <taxon>Streptomyces</taxon>
    </lineage>
</organism>
<dbReference type="InterPro" id="IPR036388">
    <property type="entry name" value="WH-like_DNA-bd_sf"/>
</dbReference>
<gene>
    <name evidence="6" type="ORF">RM764_44150</name>
</gene>
<dbReference type="InterPro" id="IPR005119">
    <property type="entry name" value="LysR_subst-bd"/>
</dbReference>
<dbReference type="EMBL" id="JAVREY010000135">
    <property type="protein sequence ID" value="MDT0469848.1"/>
    <property type="molecule type" value="Genomic_DNA"/>
</dbReference>
<dbReference type="Gene3D" id="3.40.190.10">
    <property type="entry name" value="Periplasmic binding protein-like II"/>
    <property type="match status" value="2"/>
</dbReference>
<name>A0ABU2U9C9_9ACTN</name>
<dbReference type="SUPFAM" id="SSF53850">
    <property type="entry name" value="Periplasmic binding protein-like II"/>
    <property type="match status" value="1"/>
</dbReference>
<dbReference type="InterPro" id="IPR036390">
    <property type="entry name" value="WH_DNA-bd_sf"/>
</dbReference>
<keyword evidence="3" id="KW-0238">DNA-binding</keyword>
<accession>A0ABU2U9C9</accession>
<protein>
    <submittedName>
        <fullName evidence="6">LysR family transcriptional regulator</fullName>
    </submittedName>
</protein>
<dbReference type="PRINTS" id="PR00039">
    <property type="entry name" value="HTHLYSR"/>
</dbReference>
<feature type="domain" description="HTH lysR-type" evidence="5">
    <location>
        <begin position="1"/>
        <end position="60"/>
    </location>
</feature>
<evidence type="ECO:0000259" key="5">
    <source>
        <dbReference type="PROSITE" id="PS50931"/>
    </source>
</evidence>
<dbReference type="InterPro" id="IPR000847">
    <property type="entry name" value="LysR_HTH_N"/>
</dbReference>
<dbReference type="SUPFAM" id="SSF46785">
    <property type="entry name" value="Winged helix' DNA-binding domain"/>
    <property type="match status" value="1"/>
</dbReference>
<dbReference type="Proteomes" id="UP001183809">
    <property type="component" value="Unassembled WGS sequence"/>
</dbReference>
<comment type="caution">
    <text evidence="6">The sequence shown here is derived from an EMBL/GenBank/DDBJ whole genome shotgun (WGS) entry which is preliminary data.</text>
</comment>
<dbReference type="CDD" id="cd08414">
    <property type="entry name" value="PBP2_LTTR_aromatics_like"/>
    <property type="match status" value="1"/>
</dbReference>
<dbReference type="PROSITE" id="PS50931">
    <property type="entry name" value="HTH_LYSR"/>
    <property type="match status" value="1"/>
</dbReference>
<evidence type="ECO:0000256" key="3">
    <source>
        <dbReference type="ARBA" id="ARBA00023125"/>
    </source>
</evidence>
<dbReference type="Gene3D" id="1.10.10.10">
    <property type="entry name" value="Winged helix-like DNA-binding domain superfamily/Winged helix DNA-binding domain"/>
    <property type="match status" value="1"/>
</dbReference>
<dbReference type="PANTHER" id="PTHR30346">
    <property type="entry name" value="TRANSCRIPTIONAL DUAL REGULATOR HCAR-RELATED"/>
    <property type="match status" value="1"/>
</dbReference>
<proteinExistence type="inferred from homology"/>
<evidence type="ECO:0000313" key="7">
    <source>
        <dbReference type="Proteomes" id="UP001183809"/>
    </source>
</evidence>
<keyword evidence="2" id="KW-0805">Transcription regulation</keyword>
<keyword evidence="4" id="KW-0804">Transcription</keyword>
<evidence type="ECO:0000256" key="4">
    <source>
        <dbReference type="ARBA" id="ARBA00023163"/>
    </source>
</evidence>
<evidence type="ECO:0000256" key="1">
    <source>
        <dbReference type="ARBA" id="ARBA00009437"/>
    </source>
</evidence>
<sequence length="296" mass="32120">MEFTTRMLEQFVVLTREQHFGRAAAALSMTQPPLSQAIQRLERGLGVDLLQRDAHGVSLTAAGAAFAEDAQRLLDAQSAAIDRAHRIAGGVEGTLRLGVVNSQSYSFLPKLLRRVAQRLPGLQLHLRQNNSATLCEMVKTGSLDLAIIRTPVEGLEQLAVHELHREYLVVALPEGHRLAGQASVPLYELADDAFALPNPVVMPTFAEQVRSACLHAGFTPKIGGQADDLQCVLSYTTAGVCVSLLPSQMGMTDTQHVVFRPIEGPSRDLESAVVAVHRMDTPDPAVKQVLRIVKDD</sequence>
<dbReference type="RefSeq" id="WP_311701266.1">
    <property type="nucleotide sequence ID" value="NZ_JAVREY010000135.1"/>
</dbReference>
<reference evidence="7" key="1">
    <citation type="submission" date="2023-07" db="EMBL/GenBank/DDBJ databases">
        <title>30 novel species of actinomycetes from the DSMZ collection.</title>
        <authorList>
            <person name="Nouioui I."/>
        </authorList>
    </citation>
    <scope>NUCLEOTIDE SEQUENCE [LARGE SCALE GENOMIC DNA]</scope>
    <source>
        <strain evidence="7">DSM 41699</strain>
    </source>
</reference>
<dbReference type="PANTHER" id="PTHR30346:SF0">
    <property type="entry name" value="HCA OPERON TRANSCRIPTIONAL ACTIVATOR HCAR"/>
    <property type="match status" value="1"/>
</dbReference>
<comment type="similarity">
    <text evidence="1">Belongs to the LysR transcriptional regulatory family.</text>
</comment>
<dbReference type="Pfam" id="PF00126">
    <property type="entry name" value="HTH_1"/>
    <property type="match status" value="1"/>
</dbReference>
<evidence type="ECO:0000256" key="2">
    <source>
        <dbReference type="ARBA" id="ARBA00023015"/>
    </source>
</evidence>
<evidence type="ECO:0000313" key="6">
    <source>
        <dbReference type="EMBL" id="MDT0469848.1"/>
    </source>
</evidence>